<dbReference type="SMART" id="SM00248">
    <property type="entry name" value="ANK"/>
    <property type="match status" value="2"/>
</dbReference>
<dbReference type="InterPro" id="IPR036770">
    <property type="entry name" value="Ankyrin_rpt-contain_sf"/>
</dbReference>
<dbReference type="PANTHER" id="PTHR24192">
    <property type="entry name" value="ANKYRIN REPEAT DOMAIN 40"/>
    <property type="match status" value="1"/>
</dbReference>
<gene>
    <name evidence="3" type="ORF">XNOV1_A013201</name>
</gene>
<dbReference type="SUPFAM" id="SSF48403">
    <property type="entry name" value="Ankyrin repeat"/>
    <property type="match status" value="1"/>
</dbReference>
<dbReference type="InterPro" id="IPR039195">
    <property type="entry name" value="ANKRD40"/>
</dbReference>
<evidence type="ECO:0000256" key="1">
    <source>
        <dbReference type="PROSITE-ProRule" id="PRU00023"/>
    </source>
</evidence>
<organism evidence="3 4">
    <name type="scientific">Xyrichtys novacula</name>
    <name type="common">Pearly razorfish</name>
    <name type="synonym">Hemipteronotus novacula</name>
    <dbReference type="NCBI Taxonomy" id="13765"/>
    <lineage>
        <taxon>Eukaryota</taxon>
        <taxon>Metazoa</taxon>
        <taxon>Chordata</taxon>
        <taxon>Craniata</taxon>
        <taxon>Vertebrata</taxon>
        <taxon>Euteleostomi</taxon>
        <taxon>Actinopterygii</taxon>
        <taxon>Neopterygii</taxon>
        <taxon>Teleostei</taxon>
        <taxon>Neoteleostei</taxon>
        <taxon>Acanthomorphata</taxon>
        <taxon>Eupercaria</taxon>
        <taxon>Labriformes</taxon>
        <taxon>Labridae</taxon>
        <taxon>Xyrichtys</taxon>
    </lineage>
</organism>
<dbReference type="Pfam" id="PF13637">
    <property type="entry name" value="Ank_4"/>
    <property type="match status" value="1"/>
</dbReference>
<evidence type="ECO:0000313" key="3">
    <source>
        <dbReference type="EMBL" id="CAJ1076735.1"/>
    </source>
</evidence>
<dbReference type="AlphaFoldDB" id="A0AAV1GU27"/>
<dbReference type="Gene3D" id="1.25.40.20">
    <property type="entry name" value="Ankyrin repeat-containing domain"/>
    <property type="match status" value="1"/>
</dbReference>
<accession>A0AAV1GU27</accession>
<feature type="repeat" description="ANK" evidence="1">
    <location>
        <begin position="43"/>
        <end position="75"/>
    </location>
</feature>
<feature type="region of interest" description="Disordered" evidence="2">
    <location>
        <begin position="141"/>
        <end position="187"/>
    </location>
</feature>
<feature type="region of interest" description="Disordered" evidence="2">
    <location>
        <begin position="249"/>
        <end position="272"/>
    </location>
</feature>
<keyword evidence="1" id="KW-0040">ANK repeat</keyword>
<reference evidence="3" key="1">
    <citation type="submission" date="2023-08" db="EMBL/GenBank/DDBJ databases">
        <authorList>
            <person name="Alioto T."/>
            <person name="Alioto T."/>
            <person name="Gomez Garrido J."/>
        </authorList>
    </citation>
    <scope>NUCLEOTIDE SEQUENCE</scope>
</reference>
<keyword evidence="4" id="KW-1185">Reference proteome</keyword>
<dbReference type="PANTHER" id="PTHR24192:SF3">
    <property type="entry name" value="ANKYRIN REPEAT DOMAIN 40"/>
    <property type="match status" value="1"/>
</dbReference>
<name>A0AAV1GU27_XYRNO</name>
<feature type="compositionally biased region" description="Polar residues" evidence="2">
    <location>
        <begin position="177"/>
        <end position="187"/>
    </location>
</feature>
<evidence type="ECO:0000256" key="2">
    <source>
        <dbReference type="SAM" id="MobiDB-lite"/>
    </source>
</evidence>
<sequence>MSTTSLDKELQERLREASAIGDIDEVRSLVETGVNVNSQNEINGWTCLHWACKRNHKNIVSYLLSRGADKDILTAKDELASQLTSRPEIKRLLGVEVEEVPEVKEPELPIIPNYLSNPPFIYSKMDNKVEAVLDQHLTQNGSAEHAEDANSDTASLSPTYEPQKPQSLVSDGPASPANPTTHSQSQAAEFIPVSEQNGMSPSPASSHNHAVVNCTVPMDLSVEPHLVNHADYPHTVAHNGALCSPPLTSQSPGLGSGGGSQVQAPVAGANPTMSRQQSIPQQLSHGQAGGAMPAFQPFFFTSTFPVNVQELVLKVRIQNPNARENDFIEVELDRQELTYRSLLRVCCRELDISPEQVEKIRKLPNTMLRKDKDVARLQDFQELEVVLEKAEGLSLFSGTGGLTDRPCYNMKASRLTY</sequence>
<dbReference type="PROSITE" id="PS50088">
    <property type="entry name" value="ANK_REPEAT"/>
    <property type="match status" value="1"/>
</dbReference>
<dbReference type="InterPro" id="IPR002110">
    <property type="entry name" value="Ankyrin_rpt"/>
</dbReference>
<protein>
    <submittedName>
        <fullName evidence="3">Ankyrin repeat domain-containing protein 40</fullName>
    </submittedName>
</protein>
<proteinExistence type="predicted"/>
<feature type="compositionally biased region" description="Polar residues" evidence="2">
    <location>
        <begin position="151"/>
        <end position="169"/>
    </location>
</feature>
<dbReference type="EMBL" id="OY660879">
    <property type="protein sequence ID" value="CAJ1076735.1"/>
    <property type="molecule type" value="Genomic_DNA"/>
</dbReference>
<dbReference type="Proteomes" id="UP001178508">
    <property type="component" value="Chromosome 16"/>
</dbReference>
<dbReference type="PROSITE" id="PS50297">
    <property type="entry name" value="ANK_REP_REGION"/>
    <property type="match status" value="1"/>
</dbReference>
<evidence type="ECO:0000313" key="4">
    <source>
        <dbReference type="Proteomes" id="UP001178508"/>
    </source>
</evidence>